<evidence type="ECO:0000256" key="7">
    <source>
        <dbReference type="ARBA" id="ARBA00023242"/>
    </source>
</evidence>
<comment type="similarity">
    <text evidence="4">Belongs to the RTC4 family.</text>
</comment>
<dbReference type="GO" id="GO:0005737">
    <property type="term" value="C:cytoplasm"/>
    <property type="evidence" value="ECO:0007669"/>
    <property type="project" value="UniProtKB-SubCell"/>
</dbReference>
<dbReference type="Pfam" id="PF14474">
    <property type="entry name" value="RTC4"/>
    <property type="match status" value="1"/>
</dbReference>
<comment type="subcellular location">
    <subcellularLocation>
        <location evidence="3">Cytoplasm</location>
    </subcellularLocation>
    <subcellularLocation>
        <location evidence="2">Nucleus</location>
    </subcellularLocation>
</comment>
<dbReference type="PANTHER" id="PTHR41391">
    <property type="entry name" value="RESTRICTION OF TELOMERE CAPPING PROTEIN 4"/>
    <property type="match status" value="1"/>
</dbReference>
<dbReference type="AlphaFoldDB" id="A0A165H1V6"/>
<evidence type="ECO:0000256" key="6">
    <source>
        <dbReference type="ARBA" id="ARBA00022490"/>
    </source>
</evidence>
<name>A0A165H1V6_EXIGL</name>
<feature type="non-terminal residue" evidence="9">
    <location>
        <position position="139"/>
    </location>
</feature>
<proteinExistence type="inferred from homology"/>
<dbReference type="InterPro" id="IPR028094">
    <property type="entry name" value="RTC4_C"/>
</dbReference>
<accession>A0A165H1V6</accession>
<evidence type="ECO:0000256" key="4">
    <source>
        <dbReference type="ARBA" id="ARBA00009461"/>
    </source>
</evidence>
<evidence type="ECO:0000259" key="8">
    <source>
        <dbReference type="SMART" id="SM01312"/>
    </source>
</evidence>
<gene>
    <name evidence="9" type="ORF">EXIGLDRAFT_615760</name>
</gene>
<keyword evidence="6" id="KW-0963">Cytoplasm</keyword>
<dbReference type="InParanoid" id="A0A165H1V6"/>
<evidence type="ECO:0000256" key="2">
    <source>
        <dbReference type="ARBA" id="ARBA00004123"/>
    </source>
</evidence>
<evidence type="ECO:0000256" key="1">
    <source>
        <dbReference type="ARBA" id="ARBA00002738"/>
    </source>
</evidence>
<keyword evidence="10" id="KW-1185">Reference proteome</keyword>
<sequence length="139" mass="15226">MLPARVHKSRVRKVLDGVLADPKTSSFFIEAVENIVKVGARVAESAMGQYAVFENIQPGYYGERGSVVLHQALFALYPPEVLNTAQPRYAPLSTQTFIHSVLVPEAALALIMQDTGSSRPDALKTMRASSRYGSLMFPD</sequence>
<dbReference type="OrthoDB" id="128308at2759"/>
<comment type="function">
    <text evidence="1">May be involved in a process influencing telomere capping.</text>
</comment>
<feature type="domain" description="Restriction of telomere capping protein 4 C-terminal" evidence="8">
    <location>
        <begin position="18"/>
        <end position="139"/>
    </location>
</feature>
<evidence type="ECO:0000313" key="10">
    <source>
        <dbReference type="Proteomes" id="UP000077266"/>
    </source>
</evidence>
<protein>
    <recommendedName>
        <fullName evidence="5">Restriction of telomere capping protein 4</fullName>
    </recommendedName>
</protein>
<evidence type="ECO:0000256" key="5">
    <source>
        <dbReference type="ARBA" id="ARBA00015162"/>
    </source>
</evidence>
<dbReference type="GO" id="GO:0005634">
    <property type="term" value="C:nucleus"/>
    <property type="evidence" value="ECO:0007669"/>
    <property type="project" value="UniProtKB-SubCell"/>
</dbReference>
<dbReference type="STRING" id="1314781.A0A165H1V6"/>
<dbReference type="SMART" id="SM01312">
    <property type="entry name" value="RTC4"/>
    <property type="match status" value="1"/>
</dbReference>
<dbReference type="Proteomes" id="UP000077266">
    <property type="component" value="Unassembled WGS sequence"/>
</dbReference>
<dbReference type="InterPro" id="IPR039024">
    <property type="entry name" value="RTC4"/>
</dbReference>
<dbReference type="EMBL" id="KV426029">
    <property type="protein sequence ID" value="KZV91332.1"/>
    <property type="molecule type" value="Genomic_DNA"/>
</dbReference>
<evidence type="ECO:0000313" key="9">
    <source>
        <dbReference type="EMBL" id="KZV91332.1"/>
    </source>
</evidence>
<organism evidence="9 10">
    <name type="scientific">Exidia glandulosa HHB12029</name>
    <dbReference type="NCBI Taxonomy" id="1314781"/>
    <lineage>
        <taxon>Eukaryota</taxon>
        <taxon>Fungi</taxon>
        <taxon>Dikarya</taxon>
        <taxon>Basidiomycota</taxon>
        <taxon>Agaricomycotina</taxon>
        <taxon>Agaricomycetes</taxon>
        <taxon>Auriculariales</taxon>
        <taxon>Exidiaceae</taxon>
        <taxon>Exidia</taxon>
    </lineage>
</organism>
<reference evidence="9 10" key="1">
    <citation type="journal article" date="2016" name="Mol. Biol. Evol.">
        <title>Comparative Genomics of Early-Diverging Mushroom-Forming Fungi Provides Insights into the Origins of Lignocellulose Decay Capabilities.</title>
        <authorList>
            <person name="Nagy L.G."/>
            <person name="Riley R."/>
            <person name="Tritt A."/>
            <person name="Adam C."/>
            <person name="Daum C."/>
            <person name="Floudas D."/>
            <person name="Sun H."/>
            <person name="Yadav J.S."/>
            <person name="Pangilinan J."/>
            <person name="Larsson K.H."/>
            <person name="Matsuura K."/>
            <person name="Barry K."/>
            <person name="Labutti K."/>
            <person name="Kuo R."/>
            <person name="Ohm R.A."/>
            <person name="Bhattacharya S.S."/>
            <person name="Shirouzu T."/>
            <person name="Yoshinaga Y."/>
            <person name="Martin F.M."/>
            <person name="Grigoriev I.V."/>
            <person name="Hibbett D.S."/>
        </authorList>
    </citation>
    <scope>NUCLEOTIDE SEQUENCE [LARGE SCALE GENOMIC DNA]</scope>
    <source>
        <strain evidence="9 10">HHB12029</strain>
    </source>
</reference>
<evidence type="ECO:0000256" key="3">
    <source>
        <dbReference type="ARBA" id="ARBA00004496"/>
    </source>
</evidence>
<keyword evidence="7" id="KW-0539">Nucleus</keyword>
<dbReference type="PANTHER" id="PTHR41391:SF1">
    <property type="entry name" value="RESTRICTION OF TELOMERE CAPPING PROTEIN 4"/>
    <property type="match status" value="1"/>
</dbReference>